<dbReference type="AlphaFoldDB" id="A0A8S1JC17"/>
<feature type="compositionally biased region" description="Gly residues" evidence="1">
    <location>
        <begin position="142"/>
        <end position="157"/>
    </location>
</feature>
<evidence type="ECO:0000256" key="1">
    <source>
        <dbReference type="SAM" id="MobiDB-lite"/>
    </source>
</evidence>
<name>A0A8S1JC17_9CHLO</name>
<dbReference type="EMBL" id="CAJHUC010002933">
    <property type="protein sequence ID" value="CAD7704618.1"/>
    <property type="molecule type" value="Genomic_DNA"/>
</dbReference>
<feature type="region of interest" description="Disordered" evidence="1">
    <location>
        <begin position="1"/>
        <end position="33"/>
    </location>
</feature>
<evidence type="ECO:0000313" key="3">
    <source>
        <dbReference type="Proteomes" id="UP000708148"/>
    </source>
</evidence>
<feature type="region of interest" description="Disordered" evidence="1">
    <location>
        <begin position="63"/>
        <end position="95"/>
    </location>
</feature>
<reference evidence="2" key="1">
    <citation type="submission" date="2020-12" db="EMBL/GenBank/DDBJ databases">
        <authorList>
            <person name="Iha C."/>
        </authorList>
    </citation>
    <scope>NUCLEOTIDE SEQUENCE</scope>
</reference>
<protein>
    <submittedName>
        <fullName evidence="2">Uncharacterized protein</fullName>
    </submittedName>
</protein>
<feature type="compositionally biased region" description="Basic and acidic residues" evidence="1">
    <location>
        <begin position="20"/>
        <end position="33"/>
    </location>
</feature>
<keyword evidence="3" id="KW-1185">Reference proteome</keyword>
<evidence type="ECO:0000313" key="2">
    <source>
        <dbReference type="EMBL" id="CAD7704618.1"/>
    </source>
</evidence>
<organism evidence="2 3">
    <name type="scientific">Ostreobium quekettii</name>
    <dbReference type="NCBI Taxonomy" id="121088"/>
    <lineage>
        <taxon>Eukaryota</taxon>
        <taxon>Viridiplantae</taxon>
        <taxon>Chlorophyta</taxon>
        <taxon>core chlorophytes</taxon>
        <taxon>Ulvophyceae</taxon>
        <taxon>TCBD clade</taxon>
        <taxon>Bryopsidales</taxon>
        <taxon>Ostreobineae</taxon>
        <taxon>Ostreobiaceae</taxon>
        <taxon>Ostreobium</taxon>
    </lineage>
</organism>
<proteinExistence type="predicted"/>
<gene>
    <name evidence="2" type="ORF">OSTQU699_LOCUS9973</name>
</gene>
<accession>A0A8S1JC17</accession>
<feature type="region of interest" description="Disordered" evidence="1">
    <location>
        <begin position="135"/>
        <end position="157"/>
    </location>
</feature>
<comment type="caution">
    <text evidence="2">The sequence shown here is derived from an EMBL/GenBank/DDBJ whole genome shotgun (WGS) entry which is preliminary data.</text>
</comment>
<sequence length="157" mass="16659">MAAVNQACPHRTHCASPHGSRRDDHPFKPRPTDRLVGWAPGATDVRVFRADRWTDWNADKARTMQEMSGSRDSGWCGHNWRDGNPGRPNGASFSGDIRIQVDGRNGFNGRAHGRCGVPGVGRIDACVEGGALARSGGTARRGMGGGDEAGGGLAREA</sequence>
<dbReference type="Proteomes" id="UP000708148">
    <property type="component" value="Unassembled WGS sequence"/>
</dbReference>